<evidence type="ECO:0000259" key="2">
    <source>
        <dbReference type="PROSITE" id="PS51462"/>
    </source>
</evidence>
<dbReference type="EMBL" id="BMEC01000029">
    <property type="protein sequence ID" value="GGC56384.1"/>
    <property type="molecule type" value="Genomic_DNA"/>
</dbReference>
<keyword evidence="4" id="KW-1185">Reference proteome</keyword>
<dbReference type="PROSITE" id="PS00893">
    <property type="entry name" value="NUDIX_BOX"/>
    <property type="match status" value="1"/>
</dbReference>
<sequence>MNVIISFNCIEFEKIFMKIFINDVPLYIVPMEKELDREHYDLIVDATKEDIEFDDLIDDVLIRKASSEFIYSFYKFLRNDKNKKLDSLTCKVYDYETVVSEFKKKFKIVKAAGGIVTKSEKVLFIYRLKKWDLPKGKLEKKEKVEVAAVREVEEECNIQVRLGERVCKTWHTYTRNGKNHLKKTSWYHMEALNDKKMAPQKEEGIEKVIWVNKKEMRTVLINTYRSIRYVLKKFHEHQEGLVAR</sequence>
<comment type="caution">
    <text evidence="3">The sequence shown here is derived from an EMBL/GenBank/DDBJ whole genome shotgun (WGS) entry which is preliminary data.</text>
</comment>
<reference evidence="4" key="1">
    <citation type="journal article" date="2019" name="Int. J. Syst. Evol. Microbiol.">
        <title>The Global Catalogue of Microorganisms (GCM) 10K type strain sequencing project: providing services to taxonomists for standard genome sequencing and annotation.</title>
        <authorList>
            <consortium name="The Broad Institute Genomics Platform"/>
            <consortium name="The Broad Institute Genome Sequencing Center for Infectious Disease"/>
            <person name="Wu L."/>
            <person name="Ma J."/>
        </authorList>
    </citation>
    <scope>NUCLEOTIDE SEQUENCE [LARGE SCALE GENOMIC DNA]</scope>
    <source>
        <strain evidence="4">CGMCC 1.10832</strain>
    </source>
</reference>
<dbReference type="Gene3D" id="3.90.79.10">
    <property type="entry name" value="Nucleoside Triphosphate Pyrophosphohydrolase"/>
    <property type="match status" value="1"/>
</dbReference>
<accession>A0ABQ1N708</accession>
<evidence type="ECO:0000313" key="3">
    <source>
        <dbReference type="EMBL" id="GGC56384.1"/>
    </source>
</evidence>
<name>A0ABQ1N708_9BACT</name>
<dbReference type="PANTHER" id="PTHR21340:SF0">
    <property type="entry name" value="BIS(5'-NUCLEOSYL)-TETRAPHOSPHATASE [ASYMMETRICAL]"/>
    <property type="match status" value="1"/>
</dbReference>
<dbReference type="PANTHER" id="PTHR21340">
    <property type="entry name" value="DIADENOSINE 5,5-P1,P4-TETRAPHOSPHATE PYROPHOSPHOHYDROLASE MUTT"/>
    <property type="match status" value="1"/>
</dbReference>
<dbReference type="InterPro" id="IPR051325">
    <property type="entry name" value="Nudix_hydrolase_domain"/>
</dbReference>
<evidence type="ECO:0000313" key="4">
    <source>
        <dbReference type="Proteomes" id="UP000636010"/>
    </source>
</evidence>
<dbReference type="InterPro" id="IPR000086">
    <property type="entry name" value="NUDIX_hydrolase_dom"/>
</dbReference>
<dbReference type="InterPro" id="IPR020084">
    <property type="entry name" value="NUDIX_hydrolase_CS"/>
</dbReference>
<dbReference type="CDD" id="cd03673">
    <property type="entry name" value="NUDIX_Ap6A_hydrolase"/>
    <property type="match status" value="1"/>
</dbReference>
<dbReference type="Proteomes" id="UP000636010">
    <property type="component" value="Unassembled WGS sequence"/>
</dbReference>
<dbReference type="InterPro" id="IPR015797">
    <property type="entry name" value="NUDIX_hydrolase-like_dom_sf"/>
</dbReference>
<gene>
    <name evidence="3" type="ORF">GCM10011506_47600</name>
</gene>
<evidence type="ECO:0000256" key="1">
    <source>
        <dbReference type="ARBA" id="ARBA00022801"/>
    </source>
</evidence>
<protein>
    <recommendedName>
        <fullName evidence="2">Nudix hydrolase domain-containing protein</fullName>
    </recommendedName>
</protein>
<proteinExistence type="predicted"/>
<dbReference type="SUPFAM" id="SSF55811">
    <property type="entry name" value="Nudix"/>
    <property type="match status" value="1"/>
</dbReference>
<dbReference type="Pfam" id="PF00293">
    <property type="entry name" value="NUDIX"/>
    <property type="match status" value="1"/>
</dbReference>
<organism evidence="3 4">
    <name type="scientific">Marivirga lumbricoides</name>
    <dbReference type="NCBI Taxonomy" id="1046115"/>
    <lineage>
        <taxon>Bacteria</taxon>
        <taxon>Pseudomonadati</taxon>
        <taxon>Bacteroidota</taxon>
        <taxon>Cytophagia</taxon>
        <taxon>Cytophagales</taxon>
        <taxon>Marivirgaceae</taxon>
        <taxon>Marivirga</taxon>
    </lineage>
</organism>
<feature type="domain" description="Nudix hydrolase" evidence="2">
    <location>
        <begin position="107"/>
        <end position="234"/>
    </location>
</feature>
<dbReference type="PROSITE" id="PS51462">
    <property type="entry name" value="NUDIX"/>
    <property type="match status" value="1"/>
</dbReference>
<keyword evidence="1" id="KW-0378">Hydrolase</keyword>